<dbReference type="KEGG" id="apuu:APUU_50131A"/>
<proteinExistence type="predicted"/>
<reference evidence="3" key="2">
    <citation type="submission" date="2021-02" db="EMBL/GenBank/DDBJ databases">
        <title>Aspergillus puulaauensis MK2 genome sequence.</title>
        <authorList>
            <person name="Futagami T."/>
            <person name="Mori K."/>
            <person name="Kadooka C."/>
            <person name="Tanaka T."/>
        </authorList>
    </citation>
    <scope>NUCLEOTIDE SEQUENCE</scope>
    <source>
        <strain evidence="3">MK2</strain>
    </source>
</reference>
<dbReference type="GeneID" id="64975425"/>
<feature type="transmembrane region" description="Helical" evidence="2">
    <location>
        <begin position="60"/>
        <end position="84"/>
    </location>
</feature>
<evidence type="ECO:0000256" key="1">
    <source>
        <dbReference type="SAM" id="MobiDB-lite"/>
    </source>
</evidence>
<sequence>MGRLYKLPFKRGRNSIPVNVLCRGALSPALRYGSEGKSTLDRNGDSGCKYPKAFLALLPALNMVCISLSWSTMLYGITILFFILSPFALGADSKNNFKNPSSWTDINPVWTIGETQVIAWETTLGEFNISFWQQSIIQESAASQGNVYSKIHSSDKVSNFTWTVQLYGFDLDYSNVFFFWINSDTPEGFTSAYFNISEPDATSTTDGTATHSPSSITNTTSSISSSTASDTPPTTPPSSEQTTTSKIALGVGIGIGLPVLAALAFIIWLRMRPSTEQNQTTKAVLPSPPELYGDIIHQPPHPSPKEVHGSEPPRVYPELPSRPYT</sequence>
<feature type="region of interest" description="Disordered" evidence="1">
    <location>
        <begin position="276"/>
        <end position="325"/>
    </location>
</feature>
<gene>
    <name evidence="3" type="ORF">APUU_50131A</name>
</gene>
<dbReference type="RefSeq" id="XP_041557614.1">
    <property type="nucleotide sequence ID" value="XM_041705094.1"/>
</dbReference>
<organism evidence="3 4">
    <name type="scientific">Aspergillus puulaauensis</name>
    <dbReference type="NCBI Taxonomy" id="1220207"/>
    <lineage>
        <taxon>Eukaryota</taxon>
        <taxon>Fungi</taxon>
        <taxon>Dikarya</taxon>
        <taxon>Ascomycota</taxon>
        <taxon>Pezizomycotina</taxon>
        <taxon>Eurotiomycetes</taxon>
        <taxon>Eurotiomycetidae</taxon>
        <taxon>Eurotiales</taxon>
        <taxon>Aspergillaceae</taxon>
        <taxon>Aspergillus</taxon>
    </lineage>
</organism>
<dbReference type="Proteomes" id="UP000654913">
    <property type="component" value="Chromosome 5"/>
</dbReference>
<keyword evidence="2" id="KW-0812">Transmembrane</keyword>
<evidence type="ECO:0000313" key="3">
    <source>
        <dbReference type="EMBL" id="BCS25420.1"/>
    </source>
</evidence>
<protein>
    <recommendedName>
        <fullName evidence="5">Mid2 domain-containing protein</fullName>
    </recommendedName>
</protein>
<reference evidence="3" key="1">
    <citation type="submission" date="2021-01" db="EMBL/GenBank/DDBJ databases">
        <authorList>
            <consortium name="Aspergillus puulaauensis MK2 genome sequencing consortium"/>
            <person name="Kazuki M."/>
            <person name="Futagami T."/>
        </authorList>
    </citation>
    <scope>NUCLEOTIDE SEQUENCE</scope>
    <source>
        <strain evidence="3">MK2</strain>
    </source>
</reference>
<evidence type="ECO:0000256" key="2">
    <source>
        <dbReference type="SAM" id="Phobius"/>
    </source>
</evidence>
<dbReference type="OrthoDB" id="5390143at2759"/>
<evidence type="ECO:0000313" key="4">
    <source>
        <dbReference type="Proteomes" id="UP000654913"/>
    </source>
</evidence>
<keyword evidence="2" id="KW-1133">Transmembrane helix</keyword>
<keyword evidence="2" id="KW-0472">Membrane</keyword>
<feature type="compositionally biased region" description="Low complexity" evidence="1">
    <location>
        <begin position="210"/>
        <end position="243"/>
    </location>
</feature>
<evidence type="ECO:0008006" key="5">
    <source>
        <dbReference type="Google" id="ProtNLM"/>
    </source>
</evidence>
<accession>A0A7R8AQ97</accession>
<name>A0A7R8AQ97_9EURO</name>
<keyword evidence="4" id="KW-1185">Reference proteome</keyword>
<feature type="region of interest" description="Disordered" evidence="1">
    <location>
        <begin position="201"/>
        <end position="243"/>
    </location>
</feature>
<feature type="transmembrane region" description="Helical" evidence="2">
    <location>
        <begin position="247"/>
        <end position="269"/>
    </location>
</feature>
<dbReference type="AlphaFoldDB" id="A0A7R8AQ97"/>
<dbReference type="EMBL" id="AP024447">
    <property type="protein sequence ID" value="BCS25420.1"/>
    <property type="molecule type" value="Genomic_DNA"/>
</dbReference>